<keyword evidence="1" id="KW-0732">Signal</keyword>
<gene>
    <name evidence="2" type="ORF">B0H16DRAFT_1475039</name>
</gene>
<name>A0AAD7HGI9_9AGAR</name>
<dbReference type="Proteomes" id="UP001215598">
    <property type="component" value="Unassembled WGS sequence"/>
</dbReference>
<evidence type="ECO:0000256" key="1">
    <source>
        <dbReference type="SAM" id="SignalP"/>
    </source>
</evidence>
<keyword evidence="3" id="KW-1185">Reference proteome</keyword>
<dbReference type="AlphaFoldDB" id="A0AAD7HGI9"/>
<evidence type="ECO:0000313" key="2">
    <source>
        <dbReference type="EMBL" id="KAJ7719303.1"/>
    </source>
</evidence>
<proteinExistence type="predicted"/>
<organism evidence="2 3">
    <name type="scientific">Mycena metata</name>
    <dbReference type="NCBI Taxonomy" id="1033252"/>
    <lineage>
        <taxon>Eukaryota</taxon>
        <taxon>Fungi</taxon>
        <taxon>Dikarya</taxon>
        <taxon>Basidiomycota</taxon>
        <taxon>Agaricomycotina</taxon>
        <taxon>Agaricomycetes</taxon>
        <taxon>Agaricomycetidae</taxon>
        <taxon>Agaricales</taxon>
        <taxon>Marasmiineae</taxon>
        <taxon>Mycenaceae</taxon>
        <taxon>Mycena</taxon>
    </lineage>
</organism>
<reference evidence="2" key="1">
    <citation type="submission" date="2023-03" db="EMBL/GenBank/DDBJ databases">
        <title>Massive genome expansion in bonnet fungi (Mycena s.s.) driven by repeated elements and novel gene families across ecological guilds.</title>
        <authorList>
            <consortium name="Lawrence Berkeley National Laboratory"/>
            <person name="Harder C.B."/>
            <person name="Miyauchi S."/>
            <person name="Viragh M."/>
            <person name="Kuo A."/>
            <person name="Thoen E."/>
            <person name="Andreopoulos B."/>
            <person name="Lu D."/>
            <person name="Skrede I."/>
            <person name="Drula E."/>
            <person name="Henrissat B."/>
            <person name="Morin E."/>
            <person name="Kohler A."/>
            <person name="Barry K."/>
            <person name="LaButti K."/>
            <person name="Morin E."/>
            <person name="Salamov A."/>
            <person name="Lipzen A."/>
            <person name="Mereny Z."/>
            <person name="Hegedus B."/>
            <person name="Baldrian P."/>
            <person name="Stursova M."/>
            <person name="Weitz H."/>
            <person name="Taylor A."/>
            <person name="Grigoriev I.V."/>
            <person name="Nagy L.G."/>
            <person name="Martin F."/>
            <person name="Kauserud H."/>
        </authorList>
    </citation>
    <scope>NUCLEOTIDE SEQUENCE</scope>
    <source>
        <strain evidence="2">CBHHK182m</strain>
    </source>
</reference>
<feature type="signal peptide" evidence="1">
    <location>
        <begin position="1"/>
        <end position="22"/>
    </location>
</feature>
<comment type="caution">
    <text evidence="2">The sequence shown here is derived from an EMBL/GenBank/DDBJ whole genome shotgun (WGS) entry which is preliminary data.</text>
</comment>
<evidence type="ECO:0000313" key="3">
    <source>
        <dbReference type="Proteomes" id="UP001215598"/>
    </source>
</evidence>
<accession>A0AAD7HGI9</accession>
<feature type="chain" id="PRO_5042286483" evidence="1">
    <location>
        <begin position="23"/>
        <end position="142"/>
    </location>
</feature>
<protein>
    <submittedName>
        <fullName evidence="2">Uncharacterized protein</fullName>
    </submittedName>
</protein>
<sequence>MPSINHLSGLILLLLCLNMALTVLQICIVFASKSWLSLFGARYLVPRRLPPSLSPGSAIFSDPPAQIESGKTEKKGWPTSLKLNLAVNLEVAKYSRLALHRIRDRRFKQSGLKGVAISLALTEYMTFHCLMPLKDDPAGITA</sequence>
<dbReference type="EMBL" id="JARKIB010000254">
    <property type="protein sequence ID" value="KAJ7719303.1"/>
    <property type="molecule type" value="Genomic_DNA"/>
</dbReference>